<feature type="coiled-coil region" evidence="5">
    <location>
        <begin position="57"/>
        <end position="91"/>
    </location>
</feature>
<keyword evidence="6" id="KW-0812">Transmembrane</keyword>
<feature type="domain" description="Rod shape-determining protein MreC beta-barrel core" evidence="7">
    <location>
        <begin position="92"/>
        <end position="242"/>
    </location>
</feature>
<feature type="transmembrane region" description="Helical" evidence="6">
    <location>
        <begin position="5"/>
        <end position="22"/>
    </location>
</feature>
<dbReference type="InterPro" id="IPR042175">
    <property type="entry name" value="Cell/Rod_MreC_2"/>
</dbReference>
<keyword evidence="3" id="KW-0133">Cell shape</keyword>
<protein>
    <recommendedName>
        <fullName evidence="2">Cell shape-determining protein MreC</fullName>
    </recommendedName>
    <alternativeName>
        <fullName evidence="4">Cell shape protein MreC</fullName>
    </alternativeName>
</protein>
<dbReference type="InterPro" id="IPR007221">
    <property type="entry name" value="MreC"/>
</dbReference>
<comment type="caution">
    <text evidence="8">The sequence shown here is derived from an EMBL/GenBank/DDBJ whole genome shotgun (WGS) entry which is preliminary data.</text>
</comment>
<dbReference type="OrthoDB" id="9792313at2"/>
<reference evidence="9" key="1">
    <citation type="journal article" date="2019" name="Int. J. Syst. Evol. Microbiol.">
        <title>The Global Catalogue of Microorganisms (GCM) 10K type strain sequencing project: providing services to taxonomists for standard genome sequencing and annotation.</title>
        <authorList>
            <consortium name="The Broad Institute Genomics Platform"/>
            <consortium name="The Broad Institute Genome Sequencing Center for Infectious Disease"/>
            <person name="Wu L."/>
            <person name="Ma J."/>
        </authorList>
    </citation>
    <scope>NUCLEOTIDE SEQUENCE [LARGE SCALE GENOMIC DNA]</scope>
    <source>
        <strain evidence="9">CGMCC 1.14993</strain>
    </source>
</reference>
<gene>
    <name evidence="8" type="ORF">GCM10007380_15550</name>
</gene>
<dbReference type="InterPro" id="IPR042177">
    <property type="entry name" value="Cell/Rod_1"/>
</dbReference>
<keyword evidence="5" id="KW-0175">Coiled coil</keyword>
<comment type="similarity">
    <text evidence="1">Belongs to the MreC family.</text>
</comment>
<keyword evidence="9" id="KW-1185">Reference proteome</keyword>
<name>A0A8J3EVD6_9BACI</name>
<dbReference type="GO" id="GO:0008360">
    <property type="term" value="P:regulation of cell shape"/>
    <property type="evidence" value="ECO:0007669"/>
    <property type="project" value="UniProtKB-KW"/>
</dbReference>
<evidence type="ECO:0000256" key="4">
    <source>
        <dbReference type="ARBA" id="ARBA00032089"/>
    </source>
</evidence>
<dbReference type="PANTHER" id="PTHR34138">
    <property type="entry name" value="CELL SHAPE-DETERMINING PROTEIN MREC"/>
    <property type="match status" value="1"/>
</dbReference>
<evidence type="ECO:0000256" key="6">
    <source>
        <dbReference type="SAM" id="Phobius"/>
    </source>
</evidence>
<evidence type="ECO:0000256" key="2">
    <source>
        <dbReference type="ARBA" id="ARBA00013855"/>
    </source>
</evidence>
<keyword evidence="6" id="KW-1133">Transmembrane helix</keyword>
<dbReference type="Gene3D" id="2.40.10.350">
    <property type="entry name" value="Rod shape-determining protein MreC, domain 2"/>
    <property type="match status" value="1"/>
</dbReference>
<evidence type="ECO:0000256" key="5">
    <source>
        <dbReference type="SAM" id="Coils"/>
    </source>
</evidence>
<organism evidence="8 9">
    <name type="scientific">Gottfriedia solisilvae</name>
    <dbReference type="NCBI Taxonomy" id="1516104"/>
    <lineage>
        <taxon>Bacteria</taxon>
        <taxon>Bacillati</taxon>
        <taxon>Bacillota</taxon>
        <taxon>Bacilli</taxon>
        <taxon>Bacillales</taxon>
        <taxon>Bacillaceae</taxon>
        <taxon>Gottfriedia</taxon>
    </lineage>
</organism>
<dbReference type="GO" id="GO:0005886">
    <property type="term" value="C:plasma membrane"/>
    <property type="evidence" value="ECO:0007669"/>
    <property type="project" value="TreeGrafter"/>
</dbReference>
<dbReference type="RefSeq" id="WP_158093149.1">
    <property type="nucleotide sequence ID" value="NZ_BMHB01000001.1"/>
</dbReference>
<evidence type="ECO:0000313" key="9">
    <source>
        <dbReference type="Proteomes" id="UP000626244"/>
    </source>
</evidence>
<proteinExistence type="inferred from homology"/>
<dbReference type="InterPro" id="IPR055342">
    <property type="entry name" value="MreC_beta-barrel_core"/>
</dbReference>
<dbReference type="Pfam" id="PF04085">
    <property type="entry name" value="MreC"/>
    <property type="match status" value="1"/>
</dbReference>
<accession>A0A8J3EVD6</accession>
<evidence type="ECO:0000256" key="3">
    <source>
        <dbReference type="ARBA" id="ARBA00022960"/>
    </source>
</evidence>
<dbReference type="Gene3D" id="2.40.10.340">
    <property type="entry name" value="Rod shape-determining protein MreC, domain 1"/>
    <property type="match status" value="1"/>
</dbReference>
<dbReference type="PIRSF" id="PIRSF038471">
    <property type="entry name" value="MreC"/>
    <property type="match status" value="1"/>
</dbReference>
<dbReference type="AlphaFoldDB" id="A0A8J3EVD6"/>
<evidence type="ECO:0000313" key="8">
    <source>
        <dbReference type="EMBL" id="GGI12965.1"/>
    </source>
</evidence>
<dbReference type="Proteomes" id="UP000626244">
    <property type="component" value="Unassembled WGS sequence"/>
</dbReference>
<evidence type="ECO:0000256" key="1">
    <source>
        <dbReference type="ARBA" id="ARBA00009369"/>
    </source>
</evidence>
<keyword evidence="6" id="KW-0472">Membrane</keyword>
<evidence type="ECO:0000259" key="7">
    <source>
        <dbReference type="Pfam" id="PF04085"/>
    </source>
</evidence>
<dbReference type="PANTHER" id="PTHR34138:SF1">
    <property type="entry name" value="CELL SHAPE-DETERMINING PROTEIN MREC"/>
    <property type="match status" value="1"/>
</dbReference>
<sequence>MKKYFFILILILIIATGGYYLYKNQIVQAHTKNISDLFKMKEENDYLSKKMDNMTYLEAKSDMLKNDNKELREISERIKNLNNKYETISAIVLKREWDSWSNYIEINKGSKDGVKVNTNVITTQGMIGKVTKVNEYTSKVNLISNQNYSTYISTMSKKNKKITGLIKEYDQKTRLLLMTLNKKDTNLKHGDIIITSGLGGVYLPELEIGKVKDIKTESSGLTQIAYIEPLADLNNINYVILLN</sequence>
<dbReference type="EMBL" id="BMHB01000001">
    <property type="protein sequence ID" value="GGI12965.1"/>
    <property type="molecule type" value="Genomic_DNA"/>
</dbReference>
<dbReference type="NCBIfam" id="TIGR00219">
    <property type="entry name" value="mreC"/>
    <property type="match status" value="1"/>
</dbReference>